<feature type="compositionally biased region" description="Basic and acidic residues" evidence="1">
    <location>
        <begin position="79"/>
        <end position="91"/>
    </location>
</feature>
<feature type="region of interest" description="Disordered" evidence="1">
    <location>
        <begin position="411"/>
        <end position="472"/>
    </location>
</feature>
<evidence type="ECO:0000256" key="1">
    <source>
        <dbReference type="SAM" id="MobiDB-lite"/>
    </source>
</evidence>
<feature type="compositionally biased region" description="Polar residues" evidence="1">
    <location>
        <begin position="493"/>
        <end position="517"/>
    </location>
</feature>
<dbReference type="OrthoDB" id="5875723at2759"/>
<dbReference type="Proteomes" id="UP000025227">
    <property type="component" value="Unplaced"/>
</dbReference>
<dbReference type="WBParaSite" id="HCON_00136320-00001">
    <property type="protein sequence ID" value="HCON_00136320-00001"/>
    <property type="gene ID" value="HCON_00136320"/>
</dbReference>
<evidence type="ECO:0000313" key="3">
    <source>
        <dbReference type="WBParaSite" id="HCON_00136320-00001"/>
    </source>
</evidence>
<dbReference type="OMA" id="MEAYPPH"/>
<accession>A0A7I4YSA1</accession>
<keyword evidence="2" id="KW-1185">Reference proteome</keyword>
<feature type="region of interest" description="Disordered" evidence="1">
    <location>
        <begin position="628"/>
        <end position="660"/>
    </location>
</feature>
<feature type="region of interest" description="Disordered" evidence="1">
    <location>
        <begin position="39"/>
        <end position="93"/>
    </location>
</feature>
<protein>
    <submittedName>
        <fullName evidence="3">DUF4206 domain-containing protein</fullName>
    </submittedName>
</protein>
<name>A0A7I4YSA1_HAECO</name>
<feature type="region of interest" description="Disordered" evidence="1">
    <location>
        <begin position="1"/>
        <end position="22"/>
    </location>
</feature>
<proteinExistence type="predicted"/>
<dbReference type="AlphaFoldDB" id="A0A7I4YSA1"/>
<evidence type="ECO:0000313" key="2">
    <source>
        <dbReference type="Proteomes" id="UP000025227"/>
    </source>
</evidence>
<organism evidence="2 3">
    <name type="scientific">Haemonchus contortus</name>
    <name type="common">Barber pole worm</name>
    <dbReference type="NCBI Taxonomy" id="6289"/>
    <lineage>
        <taxon>Eukaryota</taxon>
        <taxon>Metazoa</taxon>
        <taxon>Ecdysozoa</taxon>
        <taxon>Nematoda</taxon>
        <taxon>Chromadorea</taxon>
        <taxon>Rhabditida</taxon>
        <taxon>Rhabditina</taxon>
        <taxon>Rhabditomorpha</taxon>
        <taxon>Strongyloidea</taxon>
        <taxon>Trichostrongylidae</taxon>
        <taxon>Haemonchus</taxon>
    </lineage>
</organism>
<feature type="region of interest" description="Disordered" evidence="1">
    <location>
        <begin position="490"/>
        <end position="570"/>
    </location>
</feature>
<sequence>MVTRSTSNSPGFQSIELQRRRPNSVAVAGALETLVRSIHAQQRSSPCTERKELEDAAADTKAGDLPAGVLPNATAKTQLHVESRKPSDKVAPDVSTIPMKRKESPTFQQDVNSYKEVLEVEEAVTCSKPDSAYNLIIVRSFLEELINRVQSSQNKTVVSWESVRQRFYDMMTGDECPDLDLLGRYQQQIYFFQYSLDEKVLEEWTGKQTVAEVFALPEFEGIQCFMEAYPPHNLFVAIDKGLSKSGVEMHSVAVSTDDFNNPSITRTLSDPFDLLEFSYDTDEVLIPTPVHPVISDHSGTEECTQDIDAQVLEPKPCLQNDITQSSGDPMPCSSVEPHSSTIQDDVRCAIEAQLNSSGSTEHSSELLKYNAVPKTSAVAPEPSDLPDPNTVFKEMCLDEFIPTLSSLSHYSASSATHGSSESERRMNSNNEHPSSATAESQMKEDLLVQLGSGNGTPKNYHPDGSAFLLTPDMSPVEDTSVRAQSLIGVSPNLLDNPSHSHQQRVSTFDGNDATRNSSSDDSKQEVLLCGTSRAPSEVKQGLPMNSTSPEATDSKDAGLADAETPNGLDPSLMLLMQAGIYPREMLEKTPATSELNVSQSSQNSAVIIHSSEPAPICFRVSQVDASVESQQSQEQLGGRSNETASASQNNQAKDNSSKRTKSILDDLKFPDINGEAIKYLTRIRQEVFESHERRGIIPRLENILASLNEPLSYEWIDYVLCYIPDVSVMPVDGQVFVAWKGKPST</sequence>
<feature type="compositionally biased region" description="Polar residues" evidence="1">
    <location>
        <begin position="628"/>
        <end position="654"/>
    </location>
</feature>
<feature type="compositionally biased region" description="Polar residues" evidence="1">
    <location>
        <begin position="1"/>
        <end position="16"/>
    </location>
</feature>
<reference evidence="3" key="1">
    <citation type="submission" date="2020-12" db="UniProtKB">
        <authorList>
            <consortium name="WormBaseParasite"/>
        </authorList>
    </citation>
    <scope>IDENTIFICATION</scope>
    <source>
        <strain evidence="3">MHco3</strain>
    </source>
</reference>